<keyword evidence="3" id="KW-0472">Membrane</keyword>
<dbReference type="AlphaFoldDB" id="A0A7L4YLK1"/>
<accession>A0A7L4YLK1</accession>
<comment type="similarity">
    <text evidence="2">Belongs to the CDP-alcohol phosphatidyltransferase class-I family.</text>
</comment>
<dbReference type="PROSITE" id="PS00379">
    <property type="entry name" value="CDP_ALCOHOL_P_TRANSF"/>
    <property type="match status" value="1"/>
</dbReference>
<evidence type="ECO:0000313" key="5">
    <source>
        <dbReference type="Proteomes" id="UP000463857"/>
    </source>
</evidence>
<dbReference type="KEGG" id="eke:EK0264_07625"/>
<keyword evidence="5" id="KW-1185">Reference proteome</keyword>
<dbReference type="GO" id="GO:0008654">
    <property type="term" value="P:phospholipid biosynthetic process"/>
    <property type="evidence" value="ECO:0007669"/>
    <property type="project" value="InterPro"/>
</dbReference>
<keyword evidence="3" id="KW-1133">Transmembrane helix</keyword>
<evidence type="ECO:0000256" key="2">
    <source>
        <dbReference type="RuleBase" id="RU003750"/>
    </source>
</evidence>
<dbReference type="Gene3D" id="1.20.120.1760">
    <property type="match status" value="1"/>
</dbReference>
<dbReference type="GO" id="GO:0016020">
    <property type="term" value="C:membrane"/>
    <property type="evidence" value="ECO:0007669"/>
    <property type="project" value="InterPro"/>
</dbReference>
<feature type="transmembrane region" description="Helical" evidence="3">
    <location>
        <begin position="212"/>
        <end position="232"/>
    </location>
</feature>
<feature type="transmembrane region" description="Helical" evidence="3">
    <location>
        <begin position="53"/>
        <end position="70"/>
    </location>
</feature>
<dbReference type="Proteomes" id="UP000463857">
    <property type="component" value="Chromosome"/>
</dbReference>
<feature type="transmembrane region" description="Helical" evidence="3">
    <location>
        <begin position="76"/>
        <end position="93"/>
    </location>
</feature>
<protein>
    <submittedName>
        <fullName evidence="4">CDP-alcohol phosphatidyltransferase</fullName>
    </submittedName>
</protein>
<dbReference type="OrthoDB" id="7390033at2"/>
<proteinExistence type="inferred from homology"/>
<dbReference type="InterPro" id="IPR000462">
    <property type="entry name" value="CDP-OH_P_trans"/>
</dbReference>
<sequence>MRTGTDGFADSLQRLKSAQKSAKGAPLYSVVVNRPLGRIFAAAAHQLGMTPNGVTAVSAVFTFAGIGLIALGSPTWTSGILIAALLVVGYALDSSDGQLARLRGGGSLLGEWLDHVVDSLKVVSIHLAVLVMAFRHFDTPRWWLLVPLGFAIVTVVHFFGMLLTELLARSIGAPKGGGEASTLMAAAKLPTDYGVLCLSFALLGSEAMFRSVYTVLAVATALYTALVVVRWARRIRDLDDARSSVAAREAVHV</sequence>
<evidence type="ECO:0000256" key="3">
    <source>
        <dbReference type="SAM" id="Phobius"/>
    </source>
</evidence>
<keyword evidence="1 2" id="KW-0808">Transferase</keyword>
<dbReference type="InterPro" id="IPR048254">
    <property type="entry name" value="CDP_ALCOHOL_P_TRANSF_CS"/>
</dbReference>
<dbReference type="InParanoid" id="A0A7L4YLK1"/>
<dbReference type="GO" id="GO:0016780">
    <property type="term" value="F:phosphotransferase activity, for other substituted phosphate groups"/>
    <property type="evidence" value="ECO:0007669"/>
    <property type="project" value="InterPro"/>
</dbReference>
<dbReference type="EMBL" id="CP047156">
    <property type="protein sequence ID" value="QHC00155.1"/>
    <property type="molecule type" value="Genomic_DNA"/>
</dbReference>
<keyword evidence="3" id="KW-0812">Transmembrane</keyword>
<organism evidence="4 5">
    <name type="scientific">Epidermidibacterium keratini</name>
    <dbReference type="NCBI Taxonomy" id="1891644"/>
    <lineage>
        <taxon>Bacteria</taxon>
        <taxon>Bacillati</taxon>
        <taxon>Actinomycetota</taxon>
        <taxon>Actinomycetes</taxon>
        <taxon>Sporichthyales</taxon>
        <taxon>Sporichthyaceae</taxon>
        <taxon>Epidermidibacterium</taxon>
    </lineage>
</organism>
<dbReference type="Pfam" id="PF01066">
    <property type="entry name" value="CDP-OH_P_transf"/>
    <property type="match status" value="1"/>
</dbReference>
<name>A0A7L4YLK1_9ACTN</name>
<feature type="transmembrane region" description="Helical" evidence="3">
    <location>
        <begin position="142"/>
        <end position="163"/>
    </location>
</feature>
<evidence type="ECO:0000313" key="4">
    <source>
        <dbReference type="EMBL" id="QHC00155.1"/>
    </source>
</evidence>
<gene>
    <name evidence="4" type="ORF">EK0264_07625</name>
</gene>
<evidence type="ECO:0000256" key="1">
    <source>
        <dbReference type="ARBA" id="ARBA00022679"/>
    </source>
</evidence>
<dbReference type="RefSeq" id="WP_159544357.1">
    <property type="nucleotide sequence ID" value="NZ_CP047156.1"/>
</dbReference>
<reference evidence="4 5" key="1">
    <citation type="journal article" date="2018" name="Int. J. Syst. Evol. Microbiol.">
        <title>Epidermidibacterium keratini gen. nov., sp. nov., a member of the family Sporichthyaceae, isolated from keratin epidermis.</title>
        <authorList>
            <person name="Lee D.G."/>
            <person name="Trujillo M.E."/>
            <person name="Kang S."/>
            <person name="Nam J.J."/>
            <person name="Kim Y.J."/>
        </authorList>
    </citation>
    <scope>NUCLEOTIDE SEQUENCE [LARGE SCALE GENOMIC DNA]</scope>
    <source>
        <strain evidence="4 5">EPI-7</strain>
    </source>
</reference>
<dbReference type="InterPro" id="IPR043130">
    <property type="entry name" value="CDP-OH_PTrfase_TM_dom"/>
</dbReference>